<reference evidence="1 2" key="1">
    <citation type="journal article" date="2015" name="Genome Biol. Evol.">
        <title>Comparative Genomics of a Bacterivorous Green Alga Reveals Evolutionary Causalities and Consequences of Phago-Mixotrophic Mode of Nutrition.</title>
        <authorList>
            <person name="Burns J.A."/>
            <person name="Paasch A."/>
            <person name="Narechania A."/>
            <person name="Kim E."/>
        </authorList>
    </citation>
    <scope>NUCLEOTIDE SEQUENCE [LARGE SCALE GENOMIC DNA]</scope>
    <source>
        <strain evidence="1 2">PLY_AMNH</strain>
    </source>
</reference>
<dbReference type="AlphaFoldDB" id="A0AAE0KT53"/>
<dbReference type="EMBL" id="LGRX02018643">
    <property type="protein sequence ID" value="KAK3259565.1"/>
    <property type="molecule type" value="Genomic_DNA"/>
</dbReference>
<accession>A0AAE0KT53</accession>
<comment type="caution">
    <text evidence="1">The sequence shown here is derived from an EMBL/GenBank/DDBJ whole genome shotgun (WGS) entry which is preliminary data.</text>
</comment>
<dbReference type="Proteomes" id="UP001190700">
    <property type="component" value="Unassembled WGS sequence"/>
</dbReference>
<sequence>MDQHEDRETMEAFRSFVAKTFCYPLAPGENATDGEKLEYEKECNDMLQKRSSATERQLLDYKLKRGIWAREVIWENAKVMSAAAFWFLYGARSKELQLTGMRACGQVSGAGAAERGHKDMNLIETKSRNRMHWDNVEA</sequence>
<evidence type="ECO:0000313" key="1">
    <source>
        <dbReference type="EMBL" id="KAK3259565.1"/>
    </source>
</evidence>
<name>A0AAE0KT53_9CHLO</name>
<proteinExistence type="predicted"/>
<evidence type="ECO:0000313" key="2">
    <source>
        <dbReference type="Proteomes" id="UP001190700"/>
    </source>
</evidence>
<organism evidence="1 2">
    <name type="scientific">Cymbomonas tetramitiformis</name>
    <dbReference type="NCBI Taxonomy" id="36881"/>
    <lineage>
        <taxon>Eukaryota</taxon>
        <taxon>Viridiplantae</taxon>
        <taxon>Chlorophyta</taxon>
        <taxon>Pyramimonadophyceae</taxon>
        <taxon>Pyramimonadales</taxon>
        <taxon>Pyramimonadaceae</taxon>
        <taxon>Cymbomonas</taxon>
    </lineage>
</organism>
<keyword evidence="2" id="KW-1185">Reference proteome</keyword>
<gene>
    <name evidence="1" type="ORF">CYMTET_31446</name>
</gene>
<protein>
    <submittedName>
        <fullName evidence="1">Uncharacterized protein</fullName>
    </submittedName>
</protein>